<dbReference type="AlphaFoldDB" id="A0A0B0EIE1"/>
<proteinExistence type="predicted"/>
<protein>
    <recommendedName>
        <fullName evidence="4">Transcriptional regulator</fullName>
    </recommendedName>
</protein>
<dbReference type="EMBL" id="JRYO01000135">
    <property type="protein sequence ID" value="KHE92344.1"/>
    <property type="molecule type" value="Genomic_DNA"/>
</dbReference>
<reference evidence="2 3" key="1">
    <citation type="submission" date="2014-10" db="EMBL/GenBank/DDBJ databases">
        <title>Draft genome of anammox bacterium scalindua brodae, obtained using differential coverage binning of sequence data from two enrichment reactors.</title>
        <authorList>
            <person name="Speth D.R."/>
            <person name="Russ L."/>
            <person name="Kartal B."/>
            <person name="Op den Camp H.J."/>
            <person name="Dutilh B.E."/>
            <person name="Jetten M.S."/>
        </authorList>
    </citation>
    <scope>NUCLEOTIDE SEQUENCE [LARGE SCALE GENOMIC DNA]</scope>
    <source>
        <strain evidence="2">RU1</strain>
    </source>
</reference>
<comment type="caution">
    <text evidence="2">The sequence shown here is derived from an EMBL/GenBank/DDBJ whole genome shotgun (WGS) entry which is preliminary data.</text>
</comment>
<evidence type="ECO:0000313" key="2">
    <source>
        <dbReference type="EMBL" id="KHE92344.1"/>
    </source>
</evidence>
<gene>
    <name evidence="2" type="ORF">SCABRO_01901</name>
</gene>
<feature type="chain" id="PRO_5002056614" description="Transcriptional regulator" evidence="1">
    <location>
        <begin position="21"/>
        <end position="170"/>
    </location>
</feature>
<evidence type="ECO:0000256" key="1">
    <source>
        <dbReference type="SAM" id="SignalP"/>
    </source>
</evidence>
<feature type="signal peptide" evidence="1">
    <location>
        <begin position="1"/>
        <end position="20"/>
    </location>
</feature>
<dbReference type="Proteomes" id="UP000030652">
    <property type="component" value="Unassembled WGS sequence"/>
</dbReference>
<organism evidence="2 3">
    <name type="scientific">Candidatus Scalindua brodae</name>
    <dbReference type="NCBI Taxonomy" id="237368"/>
    <lineage>
        <taxon>Bacteria</taxon>
        <taxon>Pseudomonadati</taxon>
        <taxon>Planctomycetota</taxon>
        <taxon>Candidatus Brocadiia</taxon>
        <taxon>Candidatus Brocadiales</taxon>
        <taxon>Candidatus Scalinduaceae</taxon>
        <taxon>Candidatus Scalindua</taxon>
    </lineage>
</organism>
<sequence>MKRILILLIFSFLPSSISLGASDPQPVLEKLDSLEKAISNLSFRILALEKRIITLEERLFLEMTIPEKQPRSIPESLEQSGDDFSIEDVTYETQYNGTVFRGRITNNTNNDFQYSLFKITVYKKDGSIAASNDFYILNLDRHSTRTFEVKIHDAKKEEFERYLIEFTKGS</sequence>
<evidence type="ECO:0008006" key="4">
    <source>
        <dbReference type="Google" id="ProtNLM"/>
    </source>
</evidence>
<name>A0A0B0EIE1_9BACT</name>
<accession>A0A0B0EIE1</accession>
<evidence type="ECO:0000313" key="3">
    <source>
        <dbReference type="Proteomes" id="UP000030652"/>
    </source>
</evidence>
<keyword evidence="1" id="KW-0732">Signal</keyword>